<organism evidence="1 2">
    <name type="scientific">Novymonas esmeraldas</name>
    <dbReference type="NCBI Taxonomy" id="1808958"/>
    <lineage>
        <taxon>Eukaryota</taxon>
        <taxon>Discoba</taxon>
        <taxon>Euglenozoa</taxon>
        <taxon>Kinetoplastea</taxon>
        <taxon>Metakinetoplastina</taxon>
        <taxon>Trypanosomatida</taxon>
        <taxon>Trypanosomatidae</taxon>
        <taxon>Novymonas</taxon>
    </lineage>
</organism>
<sequence length="108" mass="11563">MVNIGAKFQISASNHKEYHIYYMAKHTKAWTRRAHLIGTAVGVIGVAASAARVDAVGAAVSAVVGVVVCWAGDILVEQTQPTSFSRPIWSVMSNFKMVTAMLKGDLSI</sequence>
<evidence type="ECO:0000313" key="2">
    <source>
        <dbReference type="Proteomes" id="UP001430356"/>
    </source>
</evidence>
<dbReference type="PANTHER" id="PTHR34205:SF2">
    <property type="entry name" value="DUF962 DOMAIN-CONTAINING PROTEIN"/>
    <property type="match status" value="1"/>
</dbReference>
<dbReference type="PANTHER" id="PTHR34205">
    <property type="entry name" value="TRANSMEMBRANE PROTEIN"/>
    <property type="match status" value="1"/>
</dbReference>
<accession>A0AAW0F1N2</accession>
<dbReference type="InterPro" id="IPR009305">
    <property type="entry name" value="Mpo1-like"/>
</dbReference>
<dbReference type="Proteomes" id="UP001430356">
    <property type="component" value="Unassembled WGS sequence"/>
</dbReference>
<reference evidence="1 2" key="1">
    <citation type="journal article" date="2021" name="MBio">
        <title>A New Model Trypanosomatid, Novymonas esmeraldas: Genomic Perception of Its 'Candidatus Pandoraea novymonadis' Endosymbiont.</title>
        <authorList>
            <person name="Zakharova A."/>
            <person name="Saura A."/>
            <person name="Butenko A."/>
            <person name="Podesvova L."/>
            <person name="Warmusova S."/>
            <person name="Kostygov A.Y."/>
            <person name="Nenarokova A."/>
            <person name="Lukes J."/>
            <person name="Opperdoes F.R."/>
            <person name="Yurchenko V."/>
        </authorList>
    </citation>
    <scope>NUCLEOTIDE SEQUENCE [LARGE SCALE GENOMIC DNA]</scope>
    <source>
        <strain evidence="1 2">E262AT.01</strain>
    </source>
</reference>
<protein>
    <submittedName>
        <fullName evidence="1">Uncharacterized protein</fullName>
    </submittedName>
</protein>
<proteinExistence type="predicted"/>
<dbReference type="AlphaFoldDB" id="A0AAW0F1N2"/>
<dbReference type="Pfam" id="PF06127">
    <property type="entry name" value="Mpo1-like"/>
    <property type="match status" value="1"/>
</dbReference>
<gene>
    <name evidence="1" type="ORF">NESM_000863700</name>
</gene>
<comment type="caution">
    <text evidence="1">The sequence shown here is derived from an EMBL/GenBank/DDBJ whole genome shotgun (WGS) entry which is preliminary data.</text>
</comment>
<keyword evidence="2" id="KW-1185">Reference proteome</keyword>
<name>A0AAW0F1N2_9TRYP</name>
<dbReference type="EMBL" id="JAECZO010000193">
    <property type="protein sequence ID" value="KAK7198963.1"/>
    <property type="molecule type" value="Genomic_DNA"/>
</dbReference>
<evidence type="ECO:0000313" key="1">
    <source>
        <dbReference type="EMBL" id="KAK7198963.1"/>
    </source>
</evidence>